<dbReference type="Pfam" id="PF13597">
    <property type="entry name" value="NRDD"/>
    <property type="match status" value="1"/>
</dbReference>
<accession>A0A7W5BD79</accession>
<sequence length="65" mass="7383">MTDLSQATHLANAAVTLSDAERQPCEIWTRVMGYHRPVSSFNTGKKGEFHERKYFRESRAAACHS</sequence>
<dbReference type="GO" id="GO:0008998">
    <property type="term" value="F:ribonucleoside-triphosphate reductase (thioredoxin) activity"/>
    <property type="evidence" value="ECO:0007669"/>
    <property type="project" value="InterPro"/>
</dbReference>
<evidence type="ECO:0000313" key="2">
    <source>
        <dbReference type="Proteomes" id="UP000541535"/>
    </source>
</evidence>
<gene>
    <name evidence="1" type="ORF">FHS03_003756</name>
</gene>
<evidence type="ECO:0000313" key="1">
    <source>
        <dbReference type="EMBL" id="MBB3120686.1"/>
    </source>
</evidence>
<dbReference type="EMBL" id="JACHXD010000011">
    <property type="protein sequence ID" value="MBB3120686.1"/>
    <property type="molecule type" value="Genomic_DNA"/>
</dbReference>
<dbReference type="GO" id="GO:0006260">
    <property type="term" value="P:DNA replication"/>
    <property type="evidence" value="ECO:0007669"/>
    <property type="project" value="InterPro"/>
</dbReference>
<keyword evidence="2" id="KW-1185">Reference proteome</keyword>
<reference evidence="1 2" key="1">
    <citation type="submission" date="2020-08" db="EMBL/GenBank/DDBJ databases">
        <title>Genomic Encyclopedia of Type Strains, Phase III (KMG-III): the genomes of soil and plant-associated and newly described type strains.</title>
        <authorList>
            <person name="Whitman W."/>
        </authorList>
    </citation>
    <scope>NUCLEOTIDE SEQUENCE [LARGE SCALE GENOMIC DNA]</scope>
    <source>
        <strain evidence="1 2">CECT 8897</strain>
    </source>
</reference>
<dbReference type="InterPro" id="IPR012833">
    <property type="entry name" value="NrdD"/>
</dbReference>
<name>A0A7W5BD79_9BURK</name>
<dbReference type="Proteomes" id="UP000541535">
    <property type="component" value="Unassembled WGS sequence"/>
</dbReference>
<comment type="caution">
    <text evidence="1">The sequence shown here is derived from an EMBL/GenBank/DDBJ whole genome shotgun (WGS) entry which is preliminary data.</text>
</comment>
<dbReference type="RefSeq" id="WP_183442459.1">
    <property type="nucleotide sequence ID" value="NZ_JACHXD010000011.1"/>
</dbReference>
<protein>
    <submittedName>
        <fullName evidence="1">Uncharacterized protein</fullName>
    </submittedName>
</protein>
<dbReference type="AlphaFoldDB" id="A0A7W5BD79"/>
<proteinExistence type="predicted"/>
<organism evidence="1 2">
    <name type="scientific">Pseudoduganella violacea</name>
    <dbReference type="NCBI Taxonomy" id="1715466"/>
    <lineage>
        <taxon>Bacteria</taxon>
        <taxon>Pseudomonadati</taxon>
        <taxon>Pseudomonadota</taxon>
        <taxon>Betaproteobacteria</taxon>
        <taxon>Burkholderiales</taxon>
        <taxon>Oxalobacteraceae</taxon>
        <taxon>Telluria group</taxon>
        <taxon>Pseudoduganella</taxon>
    </lineage>
</organism>